<evidence type="ECO:0000313" key="2">
    <source>
        <dbReference type="EMBL" id="MBH9576042.1"/>
    </source>
</evidence>
<proteinExistence type="predicted"/>
<evidence type="ECO:0000256" key="1">
    <source>
        <dbReference type="SAM" id="MobiDB-lite"/>
    </source>
</evidence>
<keyword evidence="3" id="KW-1185">Reference proteome</keyword>
<evidence type="ECO:0000313" key="3">
    <source>
        <dbReference type="Proteomes" id="UP000613266"/>
    </source>
</evidence>
<name>A0A931J350_9BURK</name>
<dbReference type="Proteomes" id="UP000613266">
    <property type="component" value="Unassembled WGS sequence"/>
</dbReference>
<sequence>MAMKTHQIEVQKFKSASNSSHGSVSFRVDALVSPRRPDEDDVDPASVLTMSEANARVLMALLKTQLAAFDGRKARSQR</sequence>
<protein>
    <submittedName>
        <fullName evidence="2">Uncharacterized protein</fullName>
    </submittedName>
</protein>
<feature type="compositionally biased region" description="Polar residues" evidence="1">
    <location>
        <begin position="14"/>
        <end position="23"/>
    </location>
</feature>
<dbReference type="RefSeq" id="WP_198109655.1">
    <property type="nucleotide sequence ID" value="NZ_JAEDAK010000002.1"/>
</dbReference>
<feature type="region of interest" description="Disordered" evidence="1">
    <location>
        <begin position="1"/>
        <end position="25"/>
    </location>
</feature>
<reference evidence="2" key="1">
    <citation type="submission" date="2020-12" db="EMBL/GenBank/DDBJ databases">
        <title>The genome sequence of Inhella sp. 1Y17.</title>
        <authorList>
            <person name="Liu Y."/>
        </authorList>
    </citation>
    <scope>NUCLEOTIDE SEQUENCE</scope>
    <source>
        <strain evidence="2">1Y17</strain>
    </source>
</reference>
<organism evidence="2 3">
    <name type="scientific">Inhella proteolytica</name>
    <dbReference type="NCBI Taxonomy" id="2795029"/>
    <lineage>
        <taxon>Bacteria</taxon>
        <taxon>Pseudomonadati</taxon>
        <taxon>Pseudomonadota</taxon>
        <taxon>Betaproteobacteria</taxon>
        <taxon>Burkholderiales</taxon>
        <taxon>Sphaerotilaceae</taxon>
        <taxon>Inhella</taxon>
    </lineage>
</organism>
<feature type="compositionally biased region" description="Basic and acidic residues" evidence="1">
    <location>
        <begin position="1"/>
        <end position="12"/>
    </location>
</feature>
<gene>
    <name evidence="2" type="ORF">I7X39_03900</name>
</gene>
<accession>A0A931J350</accession>
<dbReference type="AlphaFoldDB" id="A0A931J350"/>
<dbReference type="EMBL" id="JAEDAK010000002">
    <property type="protein sequence ID" value="MBH9576042.1"/>
    <property type="molecule type" value="Genomic_DNA"/>
</dbReference>
<comment type="caution">
    <text evidence="2">The sequence shown here is derived from an EMBL/GenBank/DDBJ whole genome shotgun (WGS) entry which is preliminary data.</text>
</comment>